<dbReference type="Proteomes" id="UP001529510">
    <property type="component" value="Unassembled WGS sequence"/>
</dbReference>
<evidence type="ECO:0000313" key="2">
    <source>
        <dbReference type="Proteomes" id="UP001529510"/>
    </source>
</evidence>
<dbReference type="InterPro" id="IPR036397">
    <property type="entry name" value="RNaseH_sf"/>
</dbReference>
<organism evidence="1 2">
    <name type="scientific">Cirrhinus mrigala</name>
    <name type="common">Mrigala</name>
    <dbReference type="NCBI Taxonomy" id="683832"/>
    <lineage>
        <taxon>Eukaryota</taxon>
        <taxon>Metazoa</taxon>
        <taxon>Chordata</taxon>
        <taxon>Craniata</taxon>
        <taxon>Vertebrata</taxon>
        <taxon>Euteleostomi</taxon>
        <taxon>Actinopterygii</taxon>
        <taxon>Neopterygii</taxon>
        <taxon>Teleostei</taxon>
        <taxon>Ostariophysi</taxon>
        <taxon>Cypriniformes</taxon>
        <taxon>Cyprinidae</taxon>
        <taxon>Labeoninae</taxon>
        <taxon>Labeonini</taxon>
        <taxon>Cirrhinus</taxon>
    </lineage>
</organism>
<feature type="non-terminal residue" evidence="1">
    <location>
        <position position="57"/>
    </location>
</feature>
<name>A0ABD0N0X2_CIRMR</name>
<reference evidence="1 2" key="1">
    <citation type="submission" date="2024-05" db="EMBL/GenBank/DDBJ databases">
        <title>Genome sequencing and assembly of Indian major carp, Cirrhinus mrigala (Hamilton, 1822).</title>
        <authorList>
            <person name="Mohindra V."/>
            <person name="Chowdhury L.M."/>
            <person name="Lal K."/>
            <person name="Jena J.K."/>
        </authorList>
    </citation>
    <scope>NUCLEOTIDE SEQUENCE [LARGE SCALE GENOMIC DNA]</scope>
    <source>
        <strain evidence="1">CM1030</strain>
        <tissue evidence="1">Blood</tissue>
    </source>
</reference>
<evidence type="ECO:0000313" key="1">
    <source>
        <dbReference type="EMBL" id="KAL0155158.1"/>
    </source>
</evidence>
<dbReference type="EMBL" id="JAMKFB020000025">
    <property type="protein sequence ID" value="KAL0155158.1"/>
    <property type="molecule type" value="Genomic_DNA"/>
</dbReference>
<dbReference type="AlphaFoldDB" id="A0ABD0N0X2"/>
<sequence>IVNILTGKIIVGHAVFNDFRVLNISVPPQMIRDTCSSRLLRELHNGSTRCSVSLKKL</sequence>
<protein>
    <submittedName>
        <fullName evidence="1">Uncharacterized protein</fullName>
    </submittedName>
</protein>
<feature type="non-terminal residue" evidence="1">
    <location>
        <position position="1"/>
    </location>
</feature>
<accession>A0ABD0N0X2</accession>
<gene>
    <name evidence="1" type="ORF">M9458_049421</name>
</gene>
<comment type="caution">
    <text evidence="1">The sequence shown here is derived from an EMBL/GenBank/DDBJ whole genome shotgun (WGS) entry which is preliminary data.</text>
</comment>
<keyword evidence="2" id="KW-1185">Reference proteome</keyword>
<proteinExistence type="predicted"/>
<dbReference type="Gene3D" id="3.30.420.10">
    <property type="entry name" value="Ribonuclease H-like superfamily/Ribonuclease H"/>
    <property type="match status" value="1"/>
</dbReference>